<evidence type="ECO:0000256" key="1">
    <source>
        <dbReference type="SAM" id="MobiDB-lite"/>
    </source>
</evidence>
<dbReference type="Gene3D" id="1.10.10.10">
    <property type="entry name" value="Winged helix-like DNA-binding domain superfamily/Winged helix DNA-binding domain"/>
    <property type="match status" value="1"/>
</dbReference>
<protein>
    <submittedName>
        <fullName evidence="2">Winged helix-turn-helix domain-containing protein</fullName>
    </submittedName>
</protein>
<evidence type="ECO:0000313" key="3">
    <source>
        <dbReference type="Proteomes" id="UP000260943"/>
    </source>
</evidence>
<feature type="compositionally biased region" description="Basic and acidic residues" evidence="1">
    <location>
        <begin position="51"/>
        <end position="70"/>
    </location>
</feature>
<dbReference type="AlphaFoldDB" id="A0A3E4QYZ4"/>
<feature type="region of interest" description="Disordered" evidence="1">
    <location>
        <begin position="51"/>
        <end position="78"/>
    </location>
</feature>
<dbReference type="InterPro" id="IPR036388">
    <property type="entry name" value="WH-like_DNA-bd_sf"/>
</dbReference>
<name>A0A3E4QYZ4_9ACTN</name>
<dbReference type="InterPro" id="IPR036390">
    <property type="entry name" value="WH_DNA-bd_sf"/>
</dbReference>
<dbReference type="RefSeq" id="WP_117678831.1">
    <property type="nucleotide sequence ID" value="NZ_JAQCWE010000006.1"/>
</dbReference>
<dbReference type="Pfam" id="PF13412">
    <property type="entry name" value="HTH_24"/>
    <property type="match status" value="1"/>
</dbReference>
<dbReference type="Proteomes" id="UP000260943">
    <property type="component" value="Unassembled WGS sequence"/>
</dbReference>
<organism evidence="2 3">
    <name type="scientific">Collinsella tanakaei</name>
    <dbReference type="NCBI Taxonomy" id="626935"/>
    <lineage>
        <taxon>Bacteria</taxon>
        <taxon>Bacillati</taxon>
        <taxon>Actinomycetota</taxon>
        <taxon>Coriobacteriia</taxon>
        <taxon>Coriobacteriales</taxon>
        <taxon>Coriobacteriaceae</taxon>
        <taxon>Collinsella</taxon>
    </lineage>
</organism>
<reference evidence="2 3" key="1">
    <citation type="submission" date="2018-08" db="EMBL/GenBank/DDBJ databases">
        <title>A genome reference for cultivated species of the human gut microbiota.</title>
        <authorList>
            <person name="Zou Y."/>
            <person name="Xue W."/>
            <person name="Luo G."/>
        </authorList>
    </citation>
    <scope>NUCLEOTIDE SEQUENCE [LARGE SCALE GENOMIC DNA]</scope>
    <source>
        <strain evidence="2 3">TF08-14</strain>
    </source>
</reference>
<gene>
    <name evidence="2" type="ORF">DXC81_01390</name>
</gene>
<comment type="caution">
    <text evidence="2">The sequence shown here is derived from an EMBL/GenBank/DDBJ whole genome shotgun (WGS) entry which is preliminary data.</text>
</comment>
<proteinExistence type="predicted"/>
<dbReference type="EMBL" id="QSRJ01000001">
    <property type="protein sequence ID" value="RGL12337.1"/>
    <property type="molecule type" value="Genomic_DNA"/>
</dbReference>
<dbReference type="SUPFAM" id="SSF46785">
    <property type="entry name" value="Winged helix' DNA-binding domain"/>
    <property type="match status" value="1"/>
</dbReference>
<accession>A0A3E4QYZ4</accession>
<sequence length="139" mass="15034">MKAKARGKVSPAVDEYLINHAGRMSQRELAAKCGVGTSTVNRRLAELRQEGRLVPKPVESEEARDSRVGDEDGAQDTAGRLRELRDILHGHLVASEGQGLTRISSEYRATVMAIDELEGKDADGGPSTIEGIFLDLSGY</sequence>
<evidence type="ECO:0000313" key="2">
    <source>
        <dbReference type="EMBL" id="RGL12337.1"/>
    </source>
</evidence>